<reference evidence="1 2" key="1">
    <citation type="submission" date="2016-09" db="EMBL/GenBank/DDBJ databases">
        <title>Rhizobium sp. nov., a novel species isolated from the rice rhizosphere.</title>
        <authorList>
            <person name="Zhao J."/>
            <person name="Zhang X."/>
        </authorList>
    </citation>
    <scope>NUCLEOTIDE SEQUENCE [LARGE SCALE GENOMIC DNA]</scope>
    <source>
        <strain evidence="1 2">MH17</strain>
    </source>
</reference>
<accession>A0A1Q9AEH5</accession>
<dbReference type="Proteomes" id="UP000186143">
    <property type="component" value="Unassembled WGS sequence"/>
</dbReference>
<organism evidence="1 2">
    <name type="scientific">Xaviernesmea rhizosphaerae</name>
    <dbReference type="NCBI Taxonomy" id="1672749"/>
    <lineage>
        <taxon>Bacteria</taxon>
        <taxon>Pseudomonadati</taxon>
        <taxon>Pseudomonadota</taxon>
        <taxon>Alphaproteobacteria</taxon>
        <taxon>Hyphomicrobiales</taxon>
        <taxon>Rhizobiaceae</taxon>
        <taxon>Rhizobium/Agrobacterium group</taxon>
        <taxon>Xaviernesmea</taxon>
    </lineage>
</organism>
<dbReference type="RefSeq" id="WP_075636547.1">
    <property type="nucleotide sequence ID" value="NZ_MKIO01000040.1"/>
</dbReference>
<evidence type="ECO:0000313" key="1">
    <source>
        <dbReference type="EMBL" id="OLP53323.1"/>
    </source>
</evidence>
<protein>
    <submittedName>
        <fullName evidence="1">Uncharacterized protein</fullName>
    </submittedName>
</protein>
<gene>
    <name evidence="1" type="ORF">BJF92_00715</name>
</gene>
<comment type="caution">
    <text evidence="1">The sequence shown here is derived from an EMBL/GenBank/DDBJ whole genome shotgun (WGS) entry which is preliminary data.</text>
</comment>
<evidence type="ECO:0000313" key="2">
    <source>
        <dbReference type="Proteomes" id="UP000186143"/>
    </source>
</evidence>
<name>A0A1Q9AEH5_9HYPH</name>
<dbReference type="EMBL" id="MKIO01000040">
    <property type="protein sequence ID" value="OLP53323.1"/>
    <property type="molecule type" value="Genomic_DNA"/>
</dbReference>
<dbReference type="STRING" id="1672749.BJF92_00715"/>
<dbReference type="AlphaFoldDB" id="A0A1Q9AEH5"/>
<proteinExistence type="predicted"/>
<sequence length="84" mass="9973">MQSDLDYTRLIERMTPAMHDCVRGFLLKYTGDPAPHEEDIEQWVRDDLDNHVDELTFEERELVEARLLRTIRMRLNHGGLRGVH</sequence>